<sequence length="65" mass="7298">MYKFRINRERNSFKFGVVAGVCLFLALESVVSLLTTSQMQVTRYLLAIIFSAVGLLCSYLGCVKK</sequence>
<keyword evidence="1" id="KW-0812">Transmembrane</keyword>
<keyword evidence="1" id="KW-0472">Membrane</keyword>
<evidence type="ECO:0000313" key="2">
    <source>
        <dbReference type="EMBL" id="QBJ04286.1"/>
    </source>
</evidence>
<protein>
    <submittedName>
        <fullName evidence="2">Uncharacterized protein</fullName>
    </submittedName>
</protein>
<reference evidence="2 3" key="1">
    <citation type="submission" date="2019-02" db="EMBL/GenBank/DDBJ databases">
        <title>Prevalence of Shigella boydii in Bangladesh: Isolation and characterization of a rare phage that can robustly identify Shigella boydii type 1.</title>
        <authorList>
            <person name="Akter M."/>
            <person name="Brown N."/>
            <person name="Clokie M."/>
            <person name="Yeasmin M."/>
            <person name="Tareq T."/>
            <person name="Baddam R."/>
            <person name="Azad M.A.K."/>
            <person name="Ghosh A.N."/>
            <person name="Ahmed N."/>
            <person name="Talukder K.A."/>
        </authorList>
    </citation>
    <scope>NUCLEOTIDE SEQUENCE [LARGE SCALE GENOMIC DNA]</scope>
</reference>
<keyword evidence="3" id="KW-1185">Reference proteome</keyword>
<proteinExistence type="predicted"/>
<evidence type="ECO:0000313" key="3">
    <source>
        <dbReference type="Proteomes" id="UP000320418"/>
    </source>
</evidence>
<gene>
    <name evidence="2" type="ORF">MK13_00053</name>
</gene>
<organism evidence="2 3">
    <name type="scientific">Shigella phage MK-13</name>
    <dbReference type="NCBI Taxonomy" id="2530042"/>
    <lineage>
        <taxon>Viruses</taxon>
        <taxon>Duplodnaviria</taxon>
        <taxon>Heunggongvirae</taxon>
        <taxon>Uroviricota</taxon>
        <taxon>Caudoviricetes</taxon>
        <taxon>Pantevenvirales</taxon>
        <taxon>Ackermannviridae</taxon>
        <taxon>Aglimvirinae</taxon>
        <taxon>Agtrevirus</taxon>
        <taxon>Agtrevirus MK13</taxon>
    </lineage>
</organism>
<accession>A0A513QBG4</accession>
<name>A0A513QBG4_9CAUD</name>
<keyword evidence="1" id="KW-1133">Transmembrane helix</keyword>
<feature type="transmembrane region" description="Helical" evidence="1">
    <location>
        <begin position="12"/>
        <end position="35"/>
    </location>
</feature>
<feature type="transmembrane region" description="Helical" evidence="1">
    <location>
        <begin position="41"/>
        <end position="62"/>
    </location>
</feature>
<dbReference type="Proteomes" id="UP000320418">
    <property type="component" value="Segment"/>
</dbReference>
<evidence type="ECO:0000256" key="1">
    <source>
        <dbReference type="SAM" id="Phobius"/>
    </source>
</evidence>
<dbReference type="EMBL" id="MK509462">
    <property type="protein sequence ID" value="QBJ04286.1"/>
    <property type="molecule type" value="Genomic_DNA"/>
</dbReference>